<dbReference type="InterPro" id="IPR001789">
    <property type="entry name" value="Sig_transdc_resp-reg_receiver"/>
</dbReference>
<dbReference type="PANTHER" id="PTHR42872:SF3">
    <property type="entry name" value="PROTEIN-GLUTAMATE METHYLESTERASE_PROTEIN-GLUTAMINE GLUTAMINASE 1"/>
    <property type="match status" value="1"/>
</dbReference>
<evidence type="ECO:0000256" key="2">
    <source>
        <dbReference type="ARBA" id="ARBA00048267"/>
    </source>
</evidence>
<evidence type="ECO:0000259" key="6">
    <source>
        <dbReference type="PROSITE" id="PS50110"/>
    </source>
</evidence>
<keyword evidence="3 4" id="KW-0145">Chemotaxis</keyword>
<comment type="PTM">
    <text evidence="3">Phosphorylated by CheA. Phosphorylation of the N-terminal regulatory domain activates the methylesterase activity.</text>
</comment>
<accession>A0ABV2KTZ3</accession>
<dbReference type="Gene3D" id="3.40.50.180">
    <property type="entry name" value="Methylesterase CheB, C-terminal domain"/>
    <property type="match status" value="1"/>
</dbReference>
<dbReference type="InterPro" id="IPR000673">
    <property type="entry name" value="Sig_transdc_resp-reg_Me-estase"/>
</dbReference>
<dbReference type="PIRSF" id="PIRSF000876">
    <property type="entry name" value="RR_chemtxs_CheB"/>
    <property type="match status" value="1"/>
</dbReference>
<organism evidence="8 9">
    <name type="scientific">Alkalibacillus flavidus</name>
    <dbReference type="NCBI Taxonomy" id="546021"/>
    <lineage>
        <taxon>Bacteria</taxon>
        <taxon>Bacillati</taxon>
        <taxon>Bacillota</taxon>
        <taxon>Bacilli</taxon>
        <taxon>Bacillales</taxon>
        <taxon>Bacillaceae</taxon>
        <taxon>Alkalibacillus</taxon>
    </lineage>
</organism>
<dbReference type="EC" id="3.1.1.61" evidence="3"/>
<reference evidence="8 9" key="1">
    <citation type="submission" date="2024-06" db="EMBL/GenBank/DDBJ databases">
        <title>Genomic Encyclopedia of Type Strains, Phase IV (KMG-IV): sequencing the most valuable type-strain genomes for metagenomic binning, comparative biology and taxonomic classification.</title>
        <authorList>
            <person name="Goeker M."/>
        </authorList>
    </citation>
    <scope>NUCLEOTIDE SEQUENCE [LARGE SCALE GENOMIC DNA]</scope>
    <source>
        <strain evidence="8 9">DSM 23520</strain>
    </source>
</reference>
<keyword evidence="1 3" id="KW-0378">Hydrolase</keyword>
<comment type="catalytic activity">
    <reaction evidence="2 3">
        <text>[protein]-L-glutamate 5-O-methyl ester + H2O = L-glutamyl-[protein] + methanol + H(+)</text>
        <dbReference type="Rhea" id="RHEA:23236"/>
        <dbReference type="Rhea" id="RHEA-COMP:10208"/>
        <dbReference type="Rhea" id="RHEA-COMP:10311"/>
        <dbReference type="ChEBI" id="CHEBI:15377"/>
        <dbReference type="ChEBI" id="CHEBI:15378"/>
        <dbReference type="ChEBI" id="CHEBI:17790"/>
        <dbReference type="ChEBI" id="CHEBI:29973"/>
        <dbReference type="ChEBI" id="CHEBI:82795"/>
        <dbReference type="EC" id="3.1.1.61"/>
    </reaction>
</comment>
<dbReference type="NCBIfam" id="NF001965">
    <property type="entry name" value="PRK00742.1"/>
    <property type="match status" value="1"/>
</dbReference>
<comment type="similarity">
    <text evidence="3">Belongs to the CheB family.</text>
</comment>
<dbReference type="SUPFAM" id="SSF52738">
    <property type="entry name" value="Methylesterase CheB, C-terminal domain"/>
    <property type="match status" value="1"/>
</dbReference>
<name>A0ABV2KTZ3_9BACI</name>
<evidence type="ECO:0000313" key="9">
    <source>
        <dbReference type="Proteomes" id="UP001549167"/>
    </source>
</evidence>
<dbReference type="PROSITE" id="PS50122">
    <property type="entry name" value="CHEB"/>
    <property type="match status" value="1"/>
</dbReference>
<dbReference type="InterPro" id="IPR011006">
    <property type="entry name" value="CheY-like_superfamily"/>
</dbReference>
<dbReference type="EMBL" id="JBEPMX010000001">
    <property type="protein sequence ID" value="MET3682155.1"/>
    <property type="molecule type" value="Genomic_DNA"/>
</dbReference>
<evidence type="ECO:0000256" key="3">
    <source>
        <dbReference type="HAMAP-Rule" id="MF_00099"/>
    </source>
</evidence>
<feature type="active site" evidence="3 4">
    <location>
        <position position="173"/>
    </location>
</feature>
<comment type="caution">
    <text evidence="8">The sequence shown here is derived from an EMBL/GenBank/DDBJ whole genome shotgun (WGS) entry which is preliminary data.</text>
</comment>
<evidence type="ECO:0000313" key="8">
    <source>
        <dbReference type="EMBL" id="MET3682155.1"/>
    </source>
</evidence>
<feature type="domain" description="CheB-type methylesterase" evidence="7">
    <location>
        <begin position="161"/>
        <end position="355"/>
    </location>
</feature>
<dbReference type="Pfam" id="PF00072">
    <property type="entry name" value="Response_reg"/>
    <property type="match status" value="1"/>
</dbReference>
<dbReference type="EC" id="3.5.1.44" evidence="3"/>
<dbReference type="InterPro" id="IPR035909">
    <property type="entry name" value="CheB_C"/>
</dbReference>
<feature type="active site" evidence="3 4">
    <location>
        <position position="200"/>
    </location>
</feature>
<comment type="catalytic activity">
    <reaction evidence="3">
        <text>L-glutaminyl-[protein] + H2O = L-glutamyl-[protein] + NH4(+)</text>
        <dbReference type="Rhea" id="RHEA:16441"/>
        <dbReference type="Rhea" id="RHEA-COMP:10207"/>
        <dbReference type="Rhea" id="RHEA-COMP:10208"/>
        <dbReference type="ChEBI" id="CHEBI:15377"/>
        <dbReference type="ChEBI" id="CHEBI:28938"/>
        <dbReference type="ChEBI" id="CHEBI:29973"/>
        <dbReference type="ChEBI" id="CHEBI:30011"/>
        <dbReference type="EC" id="3.5.1.44"/>
    </reaction>
</comment>
<dbReference type="Gene3D" id="3.40.50.2300">
    <property type="match status" value="1"/>
</dbReference>
<dbReference type="InterPro" id="IPR008248">
    <property type="entry name" value="CheB-like"/>
</dbReference>
<dbReference type="GO" id="GO:0008984">
    <property type="term" value="F:protein-glutamate methylesterase activity"/>
    <property type="evidence" value="ECO:0007669"/>
    <property type="project" value="UniProtKB-EC"/>
</dbReference>
<sequence>MNKKNVLVIDDSAFMRKVVSDIINQDPKLHVIDTARNGEDGLKKVKQHKPDVVTLDIEMPVMDGLTALQHIMSEQPTPVLMLSSLTYEGAESTITALQYGAIDFINKTSGSISLDLNKKSDEICTKVKQVAKANLRKKATSMPAMTQEESNVNTTSKASQFQHDQTVVAVGVSTGGPKALQEFLTRIPKSFNSPILVVQHMPAKFTQSLAERLDRLSDIPIHEVQNGELLKRGHAYIAPGDFHFEVKTVGRSLAAVITQDEPIGGHRPSVNKLFKSVAHVPNMNKVAIVLTGMGHDGTEGAQYLKQHDPSAYLIAESKESAVIYGMPKSLIEEANPHLVKPIKEMADALVQVVKK</sequence>
<evidence type="ECO:0000256" key="4">
    <source>
        <dbReference type="PROSITE-ProRule" id="PRU00050"/>
    </source>
</evidence>
<feature type="domain" description="Response regulatory" evidence="6">
    <location>
        <begin position="5"/>
        <end position="122"/>
    </location>
</feature>
<evidence type="ECO:0000259" key="7">
    <source>
        <dbReference type="PROSITE" id="PS50122"/>
    </source>
</evidence>
<comment type="domain">
    <text evidence="3">Contains a C-terminal catalytic domain, and an N-terminal region which modulates catalytic activity.</text>
</comment>
<evidence type="ECO:0000256" key="5">
    <source>
        <dbReference type="PROSITE-ProRule" id="PRU00169"/>
    </source>
</evidence>
<dbReference type="PROSITE" id="PS50110">
    <property type="entry name" value="RESPONSE_REGULATORY"/>
    <property type="match status" value="1"/>
</dbReference>
<dbReference type="RefSeq" id="WP_354218578.1">
    <property type="nucleotide sequence ID" value="NZ_JBEPMX010000001.1"/>
</dbReference>
<feature type="modified residue" description="4-aspartylphosphate" evidence="3 5">
    <location>
        <position position="56"/>
    </location>
</feature>
<dbReference type="CDD" id="cd16432">
    <property type="entry name" value="CheB_Rec"/>
    <property type="match status" value="1"/>
</dbReference>
<dbReference type="CDD" id="cd17541">
    <property type="entry name" value="REC_CheB-like"/>
    <property type="match status" value="1"/>
</dbReference>
<dbReference type="PANTHER" id="PTHR42872">
    <property type="entry name" value="PROTEIN-GLUTAMATE METHYLESTERASE/PROTEIN-GLUTAMINE GLUTAMINASE"/>
    <property type="match status" value="1"/>
</dbReference>
<dbReference type="Pfam" id="PF01339">
    <property type="entry name" value="CheB_methylest"/>
    <property type="match status" value="1"/>
</dbReference>
<dbReference type="SUPFAM" id="SSF52172">
    <property type="entry name" value="CheY-like"/>
    <property type="match status" value="1"/>
</dbReference>
<keyword evidence="3" id="KW-0963">Cytoplasm</keyword>
<feature type="active site" evidence="3 4">
    <location>
        <position position="296"/>
    </location>
</feature>
<dbReference type="HAMAP" id="MF_00099">
    <property type="entry name" value="CheB_chemtxs"/>
    <property type="match status" value="1"/>
</dbReference>
<dbReference type="SMART" id="SM00448">
    <property type="entry name" value="REC"/>
    <property type="match status" value="1"/>
</dbReference>
<keyword evidence="9" id="KW-1185">Reference proteome</keyword>
<dbReference type="Proteomes" id="UP001549167">
    <property type="component" value="Unassembled WGS sequence"/>
</dbReference>
<evidence type="ECO:0000256" key="1">
    <source>
        <dbReference type="ARBA" id="ARBA00022801"/>
    </source>
</evidence>
<comment type="subcellular location">
    <subcellularLocation>
        <location evidence="3">Cytoplasm</location>
    </subcellularLocation>
</comment>
<proteinExistence type="inferred from homology"/>
<comment type="function">
    <text evidence="3">Involved in chemotaxis. Part of a chemotaxis signal transduction system that modulates chemotaxis in response to various stimuli. Catalyzes the demethylation of specific methylglutamate residues introduced into the chemoreceptors (methyl-accepting chemotaxis proteins or MCP) by CheR. Also mediates the irreversible deamidation of specific glutamine residues to glutamic acid.</text>
</comment>
<gene>
    <name evidence="3" type="primary">cheB</name>
    <name evidence="8" type="ORF">ABID56_000234</name>
</gene>
<keyword evidence="3 5" id="KW-0597">Phosphoprotein</keyword>
<protein>
    <recommendedName>
        <fullName evidence="3">Protein-glutamate methylesterase/protein-glutamine glutaminase</fullName>
        <ecNumber evidence="3">3.1.1.61</ecNumber>
        <ecNumber evidence="3">3.5.1.44</ecNumber>
    </recommendedName>
</protein>